<protein>
    <recommendedName>
        <fullName evidence="3">Thioredoxin-like fold domain-containing protein</fullName>
    </recommendedName>
</protein>
<dbReference type="Proteomes" id="UP001596337">
    <property type="component" value="Unassembled WGS sequence"/>
</dbReference>
<dbReference type="InterPro" id="IPR036249">
    <property type="entry name" value="Thioredoxin-like_sf"/>
</dbReference>
<organism evidence="1 2">
    <name type="scientific">Haloechinothrix salitolerans</name>
    <dbReference type="NCBI Taxonomy" id="926830"/>
    <lineage>
        <taxon>Bacteria</taxon>
        <taxon>Bacillati</taxon>
        <taxon>Actinomycetota</taxon>
        <taxon>Actinomycetes</taxon>
        <taxon>Pseudonocardiales</taxon>
        <taxon>Pseudonocardiaceae</taxon>
        <taxon>Haloechinothrix</taxon>
    </lineage>
</organism>
<keyword evidence="2" id="KW-1185">Reference proteome</keyword>
<dbReference type="EMBL" id="JBHSXX010000001">
    <property type="protein sequence ID" value="MFC6870221.1"/>
    <property type="molecule type" value="Genomic_DNA"/>
</dbReference>
<dbReference type="SUPFAM" id="SSF52833">
    <property type="entry name" value="Thioredoxin-like"/>
    <property type="match status" value="1"/>
</dbReference>
<evidence type="ECO:0000313" key="2">
    <source>
        <dbReference type="Proteomes" id="UP001596337"/>
    </source>
</evidence>
<accession>A0ABW2C4F2</accession>
<gene>
    <name evidence="1" type="ORF">ACFQGD_24085</name>
</gene>
<reference evidence="2" key="1">
    <citation type="journal article" date="2019" name="Int. J. Syst. Evol. Microbiol.">
        <title>The Global Catalogue of Microorganisms (GCM) 10K type strain sequencing project: providing services to taxonomists for standard genome sequencing and annotation.</title>
        <authorList>
            <consortium name="The Broad Institute Genomics Platform"/>
            <consortium name="The Broad Institute Genome Sequencing Center for Infectious Disease"/>
            <person name="Wu L."/>
            <person name="Ma J."/>
        </authorList>
    </citation>
    <scope>NUCLEOTIDE SEQUENCE [LARGE SCALE GENOMIC DNA]</scope>
    <source>
        <strain evidence="2">KCTC 32255</strain>
    </source>
</reference>
<name>A0ABW2C4F2_9PSEU</name>
<proteinExistence type="predicted"/>
<dbReference type="Gene3D" id="3.40.30.10">
    <property type="entry name" value="Glutaredoxin"/>
    <property type="match status" value="1"/>
</dbReference>
<evidence type="ECO:0008006" key="3">
    <source>
        <dbReference type="Google" id="ProtNLM"/>
    </source>
</evidence>
<sequence>MTTCSPDRPILRVYVAEGCMSCRTALRVVDAVRQARPDQPVEVVDLAEVADQPLPPGVVGTPTYLLGQRVISMGNPELNELLEQLDTASESVEDKLPDAFTRQPC</sequence>
<evidence type="ECO:0000313" key="1">
    <source>
        <dbReference type="EMBL" id="MFC6870221.1"/>
    </source>
</evidence>
<dbReference type="RefSeq" id="WP_345389501.1">
    <property type="nucleotide sequence ID" value="NZ_BAABLA010000002.1"/>
</dbReference>
<comment type="caution">
    <text evidence="1">The sequence shown here is derived from an EMBL/GenBank/DDBJ whole genome shotgun (WGS) entry which is preliminary data.</text>
</comment>